<evidence type="ECO:0000313" key="1">
    <source>
        <dbReference type="EMBL" id="KKM82588.1"/>
    </source>
</evidence>
<reference evidence="1" key="1">
    <citation type="journal article" date="2015" name="Nature">
        <title>Complex archaea that bridge the gap between prokaryotes and eukaryotes.</title>
        <authorList>
            <person name="Spang A."/>
            <person name="Saw J.H."/>
            <person name="Jorgensen S.L."/>
            <person name="Zaremba-Niedzwiedzka K."/>
            <person name="Martijn J."/>
            <person name="Lind A.E."/>
            <person name="van Eijk R."/>
            <person name="Schleper C."/>
            <person name="Guy L."/>
            <person name="Ettema T.J."/>
        </authorList>
    </citation>
    <scope>NUCLEOTIDE SEQUENCE</scope>
</reference>
<comment type="caution">
    <text evidence="1">The sequence shown here is derived from an EMBL/GenBank/DDBJ whole genome shotgun (WGS) entry which is preliminary data.</text>
</comment>
<dbReference type="AlphaFoldDB" id="A0A0F9KKV6"/>
<name>A0A0F9KKV6_9ZZZZ</name>
<accession>A0A0F9KKV6</accession>
<dbReference type="EMBL" id="LAZR01007840">
    <property type="protein sequence ID" value="KKM82588.1"/>
    <property type="molecule type" value="Genomic_DNA"/>
</dbReference>
<protein>
    <submittedName>
        <fullName evidence="1">Uncharacterized protein</fullName>
    </submittedName>
</protein>
<organism evidence="1">
    <name type="scientific">marine sediment metagenome</name>
    <dbReference type="NCBI Taxonomy" id="412755"/>
    <lineage>
        <taxon>unclassified sequences</taxon>
        <taxon>metagenomes</taxon>
        <taxon>ecological metagenomes</taxon>
    </lineage>
</organism>
<proteinExistence type="predicted"/>
<sequence length="64" mass="7204">MAKDWKVVIDDTGGPLSGWPSVSSEEEDRTILHTNGFKQEFWDGPSLYEAKQIAQMVADFMNAQ</sequence>
<gene>
    <name evidence="1" type="ORF">LCGC14_1318120</name>
</gene>